<dbReference type="PANTHER" id="PTHR11328:SF24">
    <property type="entry name" value="MAJOR FACILITATOR SUPERFAMILY (MFS) PROFILE DOMAIN-CONTAINING PROTEIN"/>
    <property type="match status" value="1"/>
</dbReference>
<dbReference type="GO" id="GO:0006814">
    <property type="term" value="P:sodium ion transport"/>
    <property type="evidence" value="ECO:0007669"/>
    <property type="project" value="InterPro"/>
</dbReference>
<dbReference type="Gene3D" id="1.20.1250.20">
    <property type="entry name" value="MFS general substrate transporter like domains"/>
    <property type="match status" value="2"/>
</dbReference>
<dbReference type="Proteomes" id="UP000218598">
    <property type="component" value="Unassembled WGS sequence"/>
</dbReference>
<feature type="region of interest" description="Disordered" evidence="1">
    <location>
        <begin position="1"/>
        <end position="29"/>
    </location>
</feature>
<keyword evidence="2" id="KW-0812">Transmembrane</keyword>
<feature type="transmembrane region" description="Helical" evidence="2">
    <location>
        <begin position="355"/>
        <end position="379"/>
    </location>
</feature>
<feature type="transmembrane region" description="Helical" evidence="2">
    <location>
        <begin position="297"/>
        <end position="319"/>
    </location>
</feature>
<feature type="transmembrane region" description="Helical" evidence="2">
    <location>
        <begin position="441"/>
        <end position="464"/>
    </location>
</feature>
<proteinExistence type="predicted"/>
<dbReference type="CDD" id="cd17332">
    <property type="entry name" value="MFS_MelB_like"/>
    <property type="match status" value="1"/>
</dbReference>
<feature type="transmembrane region" description="Helical" evidence="2">
    <location>
        <begin position="411"/>
        <end position="429"/>
    </location>
</feature>
<sequence length="489" mass="52994">MSTIPPPLAGPARPPASAESGQAPAPAKRPFSFRDKIGYMFGDFGNDFTFLLQSSFFMIFYTNVMGINAGHVGTLLFLARILDAFTDVGAGRLIDTLRPGRTGRFKPWLLRIMIPVAVAAVLMFSPFLQDGAYGARLAWMIVTYILWGSVFYTLINIPYGSMASVISNKPGERSSLSVFRSLGGTLANLAISVILPLVVYVQIDGRSELSGNRMMFAAIVCAVLAVFCYLLCFVNVEERIATPPKPQGERMGFAKTMGTLITNRALTGIVAGALLMLIGMMMLMAIMPYVFNEYFNHGSLLSVVNLAGLLPTLLLVPFATMLGKRFGKKEFGVFGMGIAVVAGVILFVLRTDSSIVFTFGYAVMQLGIACINLLIWALITDVIDYQEIRTGERNDATVYALYSWARKLGQAFAGGLAGWALAAIGYQSGGVQQSEAVLDGIYGLATLFPAIIFALAGLTFAFWYPLSKKRVNDNVATLERKHADEGLQA</sequence>
<dbReference type="OrthoDB" id="181905at2"/>
<dbReference type="RefSeq" id="WP_096164467.1">
    <property type="nucleotide sequence ID" value="NZ_JBQCXU010000015.1"/>
</dbReference>
<dbReference type="GO" id="GO:0005886">
    <property type="term" value="C:plasma membrane"/>
    <property type="evidence" value="ECO:0007669"/>
    <property type="project" value="TreeGrafter"/>
</dbReference>
<evidence type="ECO:0000313" key="3">
    <source>
        <dbReference type="EMBL" id="PCC39543.1"/>
    </source>
</evidence>
<dbReference type="InterPro" id="IPR039672">
    <property type="entry name" value="MFS_2"/>
</dbReference>
<dbReference type="EMBL" id="NRGR01000014">
    <property type="protein sequence ID" value="PCC39543.1"/>
    <property type="molecule type" value="Genomic_DNA"/>
</dbReference>
<keyword evidence="2" id="KW-0472">Membrane</keyword>
<dbReference type="InterPro" id="IPR001927">
    <property type="entry name" value="Na/Gal_symport"/>
</dbReference>
<name>A0A2A3YJR9_9MICO</name>
<feature type="transmembrane region" description="Helical" evidence="2">
    <location>
        <begin position="215"/>
        <end position="236"/>
    </location>
</feature>
<feature type="transmembrane region" description="Helical" evidence="2">
    <location>
        <begin position="108"/>
        <end position="125"/>
    </location>
</feature>
<evidence type="ECO:0000256" key="1">
    <source>
        <dbReference type="SAM" id="MobiDB-lite"/>
    </source>
</evidence>
<dbReference type="SUPFAM" id="SSF103473">
    <property type="entry name" value="MFS general substrate transporter"/>
    <property type="match status" value="1"/>
</dbReference>
<dbReference type="PANTHER" id="PTHR11328">
    <property type="entry name" value="MAJOR FACILITATOR SUPERFAMILY DOMAIN-CONTAINING PROTEIN"/>
    <property type="match status" value="1"/>
</dbReference>
<dbReference type="InterPro" id="IPR036259">
    <property type="entry name" value="MFS_trans_sf"/>
</dbReference>
<reference evidence="3 4" key="1">
    <citation type="journal article" date="2017" name="Elife">
        <title>Extensive horizontal gene transfer in cheese-associated bacteria.</title>
        <authorList>
            <person name="Bonham K.S."/>
            <person name="Wolfe B.E."/>
            <person name="Dutton R.J."/>
        </authorList>
    </citation>
    <scope>NUCLEOTIDE SEQUENCE [LARGE SCALE GENOMIC DNA]</scope>
    <source>
        <strain evidence="3 4">341_9</strain>
    </source>
</reference>
<feature type="transmembrane region" description="Helical" evidence="2">
    <location>
        <begin position="331"/>
        <end position="349"/>
    </location>
</feature>
<comment type="caution">
    <text evidence="3">The sequence shown here is derived from an EMBL/GenBank/DDBJ whole genome shotgun (WGS) entry which is preliminary data.</text>
</comment>
<dbReference type="AlphaFoldDB" id="A0A2A3YJR9"/>
<feature type="compositionally biased region" description="Pro residues" evidence="1">
    <location>
        <begin position="1"/>
        <end position="14"/>
    </location>
</feature>
<dbReference type="GO" id="GO:0015293">
    <property type="term" value="F:symporter activity"/>
    <property type="evidence" value="ECO:0007669"/>
    <property type="project" value="InterPro"/>
</dbReference>
<dbReference type="NCBIfam" id="TIGR00792">
    <property type="entry name" value="gph"/>
    <property type="match status" value="1"/>
</dbReference>
<gene>
    <name evidence="3" type="ORF">CIK66_08365</name>
</gene>
<dbReference type="GeneID" id="95327083"/>
<evidence type="ECO:0000256" key="2">
    <source>
        <dbReference type="SAM" id="Phobius"/>
    </source>
</evidence>
<keyword evidence="4" id="KW-1185">Reference proteome</keyword>
<accession>A0A2A3YJR9</accession>
<organism evidence="3 4">
    <name type="scientific">Brachybacterium alimentarium</name>
    <dbReference type="NCBI Taxonomy" id="47845"/>
    <lineage>
        <taxon>Bacteria</taxon>
        <taxon>Bacillati</taxon>
        <taxon>Actinomycetota</taxon>
        <taxon>Actinomycetes</taxon>
        <taxon>Micrococcales</taxon>
        <taxon>Dermabacteraceae</taxon>
        <taxon>Brachybacterium</taxon>
    </lineage>
</organism>
<dbReference type="Pfam" id="PF13347">
    <property type="entry name" value="MFS_2"/>
    <property type="match status" value="1"/>
</dbReference>
<protein>
    <submittedName>
        <fullName evidence="3">Sugar (Glycoside-pentoside-Hexuronide) transporter</fullName>
    </submittedName>
</protein>
<feature type="transmembrane region" description="Helical" evidence="2">
    <location>
        <begin position="178"/>
        <end position="203"/>
    </location>
</feature>
<dbReference type="GO" id="GO:0008643">
    <property type="term" value="P:carbohydrate transport"/>
    <property type="evidence" value="ECO:0007669"/>
    <property type="project" value="InterPro"/>
</dbReference>
<feature type="transmembrane region" description="Helical" evidence="2">
    <location>
        <begin position="265"/>
        <end position="291"/>
    </location>
</feature>
<feature type="transmembrane region" description="Helical" evidence="2">
    <location>
        <begin position="137"/>
        <end position="157"/>
    </location>
</feature>
<feature type="transmembrane region" description="Helical" evidence="2">
    <location>
        <begin position="56"/>
        <end position="78"/>
    </location>
</feature>
<keyword evidence="2" id="KW-1133">Transmembrane helix</keyword>
<evidence type="ECO:0000313" key="4">
    <source>
        <dbReference type="Proteomes" id="UP000218598"/>
    </source>
</evidence>